<accession>A0AAV4FEW5</accession>
<organism evidence="3 4">
    <name type="scientific">Elysia marginata</name>
    <dbReference type="NCBI Taxonomy" id="1093978"/>
    <lineage>
        <taxon>Eukaryota</taxon>
        <taxon>Metazoa</taxon>
        <taxon>Spiralia</taxon>
        <taxon>Lophotrochozoa</taxon>
        <taxon>Mollusca</taxon>
        <taxon>Gastropoda</taxon>
        <taxon>Heterobranchia</taxon>
        <taxon>Euthyneura</taxon>
        <taxon>Panpulmonata</taxon>
        <taxon>Sacoglossa</taxon>
        <taxon>Placobranchoidea</taxon>
        <taxon>Plakobranchidae</taxon>
        <taxon>Elysia</taxon>
    </lineage>
</organism>
<evidence type="ECO:0000259" key="2">
    <source>
        <dbReference type="Pfam" id="PF09090"/>
    </source>
</evidence>
<dbReference type="GO" id="GO:0003729">
    <property type="term" value="F:mRNA binding"/>
    <property type="evidence" value="ECO:0007669"/>
    <property type="project" value="TreeGrafter"/>
</dbReference>
<keyword evidence="4" id="KW-1185">Reference proteome</keyword>
<feature type="coiled-coil region" evidence="1">
    <location>
        <begin position="129"/>
        <end position="159"/>
    </location>
</feature>
<dbReference type="InterPro" id="IPR016024">
    <property type="entry name" value="ARM-type_fold"/>
</dbReference>
<dbReference type="GO" id="GO:0006406">
    <property type="term" value="P:mRNA export from nucleus"/>
    <property type="evidence" value="ECO:0007669"/>
    <property type="project" value="InterPro"/>
</dbReference>
<feature type="domain" description="MIF4G-like type 2" evidence="2">
    <location>
        <begin position="52"/>
        <end position="237"/>
    </location>
</feature>
<evidence type="ECO:0000313" key="4">
    <source>
        <dbReference type="Proteomes" id="UP000762676"/>
    </source>
</evidence>
<dbReference type="AlphaFoldDB" id="A0AAV4FEW5"/>
<dbReference type="GO" id="GO:0000184">
    <property type="term" value="P:nuclear-transcribed mRNA catabolic process, nonsense-mediated decay"/>
    <property type="evidence" value="ECO:0007669"/>
    <property type="project" value="TreeGrafter"/>
</dbReference>
<dbReference type="SUPFAM" id="SSF48371">
    <property type="entry name" value="ARM repeat"/>
    <property type="match status" value="1"/>
</dbReference>
<dbReference type="GO" id="GO:0005846">
    <property type="term" value="C:nuclear cap binding complex"/>
    <property type="evidence" value="ECO:0007669"/>
    <property type="project" value="InterPro"/>
</dbReference>
<dbReference type="InterPro" id="IPR015174">
    <property type="entry name" value="MIF4G-like_typ-2"/>
</dbReference>
<gene>
    <name evidence="3" type="ORF">ElyMa_005679900</name>
</gene>
<sequence>MKADPVASYHKLNCTSPHQKRRCDTENNQKNRGHSRPLKQIYKAAPTTRRLRFHPNLKSLAEFDDGKVCLLKVLYEVWKTNQQMMVVLVDKLLRTEVVDCSSVANWLFSFEMQHDFTSFYVWEIMHSTIKKMSRHVDQLQQEVDNAHDKQEAAKRKEQDGLDVIDDDVPTDEAIERMEERLESATSAQKNLFLVIFQRFIIVLTEHLARCESAGVDYNTPWYKWVIERLQQVFLMVFTNHRHMTGLCPPFTLHASLFTPLPPSLPKPKRANIAW</sequence>
<dbReference type="Gene3D" id="1.25.40.180">
    <property type="match status" value="1"/>
</dbReference>
<dbReference type="PANTHER" id="PTHR12412:SF2">
    <property type="entry name" value="NUCLEAR CAP-BINDING PROTEIN SUBUNIT 1"/>
    <property type="match status" value="1"/>
</dbReference>
<dbReference type="Proteomes" id="UP000762676">
    <property type="component" value="Unassembled WGS sequence"/>
</dbReference>
<proteinExistence type="predicted"/>
<dbReference type="GO" id="GO:0000339">
    <property type="term" value="F:RNA cap binding"/>
    <property type="evidence" value="ECO:0007669"/>
    <property type="project" value="InterPro"/>
</dbReference>
<reference evidence="3 4" key="1">
    <citation type="journal article" date="2021" name="Elife">
        <title>Chloroplast acquisition without the gene transfer in kleptoplastic sea slugs, Plakobranchus ocellatus.</title>
        <authorList>
            <person name="Maeda T."/>
            <person name="Takahashi S."/>
            <person name="Yoshida T."/>
            <person name="Shimamura S."/>
            <person name="Takaki Y."/>
            <person name="Nagai Y."/>
            <person name="Toyoda A."/>
            <person name="Suzuki Y."/>
            <person name="Arimoto A."/>
            <person name="Ishii H."/>
            <person name="Satoh N."/>
            <person name="Nishiyama T."/>
            <person name="Hasebe M."/>
            <person name="Maruyama T."/>
            <person name="Minagawa J."/>
            <person name="Obokata J."/>
            <person name="Shigenobu S."/>
        </authorList>
    </citation>
    <scope>NUCLEOTIDE SEQUENCE [LARGE SCALE GENOMIC DNA]</scope>
</reference>
<evidence type="ECO:0000256" key="1">
    <source>
        <dbReference type="SAM" id="Coils"/>
    </source>
</evidence>
<comment type="caution">
    <text evidence="3">The sequence shown here is derived from an EMBL/GenBank/DDBJ whole genome shotgun (WGS) entry which is preliminary data.</text>
</comment>
<dbReference type="GO" id="GO:0005634">
    <property type="term" value="C:nucleus"/>
    <property type="evidence" value="ECO:0007669"/>
    <property type="project" value="TreeGrafter"/>
</dbReference>
<name>A0AAV4FEW5_9GAST</name>
<dbReference type="EMBL" id="BMAT01011368">
    <property type="protein sequence ID" value="GFR71456.1"/>
    <property type="molecule type" value="Genomic_DNA"/>
</dbReference>
<dbReference type="Pfam" id="PF09090">
    <property type="entry name" value="MIF4G_like_2"/>
    <property type="match status" value="1"/>
</dbReference>
<evidence type="ECO:0000313" key="3">
    <source>
        <dbReference type="EMBL" id="GFR71456.1"/>
    </source>
</evidence>
<keyword evidence="1" id="KW-0175">Coiled coil</keyword>
<dbReference type="PANTHER" id="PTHR12412">
    <property type="entry name" value="CAP BINDING PROTEIN"/>
    <property type="match status" value="1"/>
</dbReference>
<protein>
    <submittedName>
        <fullName evidence="3">Nuclear cap-binding protein subunit 1-like</fullName>
    </submittedName>
</protein>
<dbReference type="InterPro" id="IPR027159">
    <property type="entry name" value="CBP80"/>
</dbReference>